<feature type="domain" description="4-oxalocrotonate tautomerase-like" evidence="3">
    <location>
        <begin position="2"/>
        <end position="60"/>
    </location>
</feature>
<dbReference type="OrthoDB" id="4965437at2"/>
<dbReference type="SUPFAM" id="SSF55331">
    <property type="entry name" value="Tautomerase/MIF"/>
    <property type="match status" value="1"/>
</dbReference>
<dbReference type="InterPro" id="IPR004370">
    <property type="entry name" value="4-OT-like_dom"/>
</dbReference>
<dbReference type="PANTHER" id="PTHR35530:SF1">
    <property type="entry name" value="2-HYDROXYMUCONATE TAUTOMERASE"/>
    <property type="match status" value="1"/>
</dbReference>
<evidence type="ECO:0000259" key="3">
    <source>
        <dbReference type="Pfam" id="PF01361"/>
    </source>
</evidence>
<evidence type="ECO:0000256" key="2">
    <source>
        <dbReference type="ARBA" id="ARBA00023235"/>
    </source>
</evidence>
<sequence length="65" mass="7120">MPIIDVSLLTGRTESELREMISAVHEAVVRSLGVPSASVRILVREVPPTHWAADGETIAERRARS</sequence>
<proteinExistence type="inferred from homology"/>
<comment type="caution">
    <text evidence="4">The sequence shown here is derived from an EMBL/GenBank/DDBJ whole genome shotgun (WGS) entry which is preliminary data.</text>
</comment>
<dbReference type="InterPro" id="IPR014347">
    <property type="entry name" value="Tautomerase/MIF_sf"/>
</dbReference>
<dbReference type="EMBL" id="BLAF01000051">
    <property type="protein sequence ID" value="GES24355.1"/>
    <property type="molecule type" value="Genomic_DNA"/>
</dbReference>
<evidence type="ECO:0000313" key="4">
    <source>
        <dbReference type="EMBL" id="GES24355.1"/>
    </source>
</evidence>
<dbReference type="AlphaFoldDB" id="A0A5M3XT00"/>
<dbReference type="GO" id="GO:0016853">
    <property type="term" value="F:isomerase activity"/>
    <property type="evidence" value="ECO:0007669"/>
    <property type="project" value="UniProtKB-KW"/>
</dbReference>
<keyword evidence="5" id="KW-1185">Reference proteome</keyword>
<comment type="similarity">
    <text evidence="1">Belongs to the 4-oxalocrotonate tautomerase family.</text>
</comment>
<gene>
    <name evidence="4" type="ORF">Aple_072540</name>
</gene>
<dbReference type="PANTHER" id="PTHR35530">
    <property type="entry name" value="TAUTOMERASE-RELATED"/>
    <property type="match status" value="1"/>
</dbReference>
<keyword evidence="2" id="KW-0413">Isomerase</keyword>
<dbReference type="Proteomes" id="UP000377595">
    <property type="component" value="Unassembled WGS sequence"/>
</dbReference>
<organism evidence="4 5">
    <name type="scientific">Acrocarpospora pleiomorpha</name>
    <dbReference type="NCBI Taxonomy" id="90975"/>
    <lineage>
        <taxon>Bacteria</taxon>
        <taxon>Bacillati</taxon>
        <taxon>Actinomycetota</taxon>
        <taxon>Actinomycetes</taxon>
        <taxon>Streptosporangiales</taxon>
        <taxon>Streptosporangiaceae</taxon>
        <taxon>Acrocarpospora</taxon>
    </lineage>
</organism>
<dbReference type="Pfam" id="PF01361">
    <property type="entry name" value="Tautomerase"/>
    <property type="match status" value="1"/>
</dbReference>
<evidence type="ECO:0000313" key="5">
    <source>
        <dbReference type="Proteomes" id="UP000377595"/>
    </source>
</evidence>
<name>A0A5M3XT00_9ACTN</name>
<evidence type="ECO:0000256" key="1">
    <source>
        <dbReference type="ARBA" id="ARBA00006723"/>
    </source>
</evidence>
<protein>
    <submittedName>
        <fullName evidence="4">4-oxalocrotonate tautomerase</fullName>
    </submittedName>
</protein>
<dbReference type="Gene3D" id="3.30.429.10">
    <property type="entry name" value="Macrophage Migration Inhibitory Factor"/>
    <property type="match status" value="1"/>
</dbReference>
<accession>A0A5M3XT00</accession>
<reference evidence="4 5" key="1">
    <citation type="submission" date="2019-10" db="EMBL/GenBank/DDBJ databases">
        <title>Whole genome shotgun sequence of Acrocarpospora pleiomorpha NBRC 16267.</title>
        <authorList>
            <person name="Ichikawa N."/>
            <person name="Kimura A."/>
            <person name="Kitahashi Y."/>
            <person name="Komaki H."/>
            <person name="Oguchi A."/>
        </authorList>
    </citation>
    <scope>NUCLEOTIDE SEQUENCE [LARGE SCALE GENOMIC DNA]</scope>
    <source>
        <strain evidence="4 5">NBRC 16267</strain>
    </source>
</reference>